<gene>
    <name evidence="1" type="ORF">ACKA06_18890</name>
</gene>
<proteinExistence type="predicted"/>
<name>A0ABW8VU10_9BACI</name>
<accession>A0ABW8VU10</accession>
<protein>
    <submittedName>
        <fullName evidence="1">Uncharacterized protein</fullName>
    </submittedName>
</protein>
<feature type="non-terminal residue" evidence="1">
    <location>
        <position position="1"/>
    </location>
</feature>
<reference evidence="1 2" key="1">
    <citation type="submission" date="2024-12" db="EMBL/GenBank/DDBJ databases">
        <authorList>
            <person name="Li X."/>
            <person name="Zhang D."/>
        </authorList>
    </citation>
    <scope>NUCLEOTIDE SEQUENCE [LARGE SCALE GENOMIC DNA]</scope>
    <source>
        <strain evidence="1 2">JCM19602</strain>
    </source>
</reference>
<dbReference type="Proteomes" id="UP001628668">
    <property type="component" value="Unassembled WGS sequence"/>
</dbReference>
<keyword evidence="2" id="KW-1185">Reference proteome</keyword>
<comment type="caution">
    <text evidence="1">The sequence shown here is derived from an EMBL/GenBank/DDBJ whole genome shotgun (WGS) entry which is preliminary data.</text>
</comment>
<evidence type="ECO:0000313" key="1">
    <source>
        <dbReference type="EMBL" id="MFL8938856.1"/>
    </source>
</evidence>
<evidence type="ECO:0000313" key="2">
    <source>
        <dbReference type="Proteomes" id="UP001628668"/>
    </source>
</evidence>
<organism evidence="1 2">
    <name type="scientific">Rossellomorea oryzaecorticis</name>
    <dbReference type="NCBI Taxonomy" id="1396505"/>
    <lineage>
        <taxon>Bacteria</taxon>
        <taxon>Bacillati</taxon>
        <taxon>Bacillota</taxon>
        <taxon>Bacilli</taxon>
        <taxon>Bacillales</taxon>
        <taxon>Bacillaceae</taxon>
        <taxon>Rossellomorea</taxon>
    </lineage>
</organism>
<dbReference type="RefSeq" id="WP_411160384.1">
    <property type="nucleotide sequence ID" value="NZ_JBJOSA010000023.1"/>
</dbReference>
<dbReference type="EMBL" id="JBJOSA010000023">
    <property type="protein sequence ID" value="MFL8938856.1"/>
    <property type="molecule type" value="Genomic_DNA"/>
</dbReference>
<sequence>LNRCGKSRINVDVLSCFVQFSRFNLLLASFEATQPSYQVSSGFVNNFFKKVFLAFLLNEVVPRLTCDGF</sequence>